<keyword evidence="9" id="KW-0406">Ion transport</keyword>
<keyword evidence="6" id="KW-0106">Calcium</keyword>
<evidence type="ECO:0000256" key="8">
    <source>
        <dbReference type="ARBA" id="ARBA00022989"/>
    </source>
</evidence>
<evidence type="ECO:0000256" key="9">
    <source>
        <dbReference type="ARBA" id="ARBA00023065"/>
    </source>
</evidence>
<name>A0A183JTJ4_9TREM</name>
<dbReference type="PANTHER" id="PTHR45628:SF1">
    <property type="entry name" value="VOLTAGE-DEPENDENT CALCIUM CHANNEL TYPE D SUBUNIT ALPHA-1"/>
    <property type="match status" value="1"/>
</dbReference>
<evidence type="ECO:0000313" key="14">
    <source>
        <dbReference type="EMBL" id="VDP00244.1"/>
    </source>
</evidence>
<dbReference type="STRING" id="6186.A0A183JTJ4"/>
<evidence type="ECO:0000256" key="3">
    <source>
        <dbReference type="ARBA" id="ARBA00022568"/>
    </source>
</evidence>
<evidence type="ECO:0000259" key="13">
    <source>
        <dbReference type="Pfam" id="PF00520"/>
    </source>
</evidence>
<dbReference type="Proteomes" id="UP000279833">
    <property type="component" value="Unassembled WGS sequence"/>
</dbReference>
<evidence type="ECO:0000256" key="10">
    <source>
        <dbReference type="ARBA" id="ARBA00023136"/>
    </source>
</evidence>
<reference evidence="14 15" key="2">
    <citation type="submission" date="2018-11" db="EMBL/GenBank/DDBJ databases">
        <authorList>
            <consortium name="Pathogen Informatics"/>
        </authorList>
    </citation>
    <scope>NUCLEOTIDE SEQUENCE [LARGE SCALE GENOMIC DNA]</scope>
    <source>
        <strain evidence="14">Dakar</strain>
        <strain evidence="15">Dakar, Senegal</strain>
    </source>
</reference>
<evidence type="ECO:0000256" key="6">
    <source>
        <dbReference type="ARBA" id="ARBA00022837"/>
    </source>
</evidence>
<proteinExistence type="predicted"/>
<dbReference type="GO" id="GO:0008331">
    <property type="term" value="F:high voltage-gated calcium channel activity"/>
    <property type="evidence" value="ECO:0007669"/>
    <property type="project" value="TreeGrafter"/>
</dbReference>
<dbReference type="EMBL" id="UZAK01011604">
    <property type="protein sequence ID" value="VDP00244.1"/>
    <property type="molecule type" value="Genomic_DNA"/>
</dbReference>
<accession>A0A183JTJ4</accession>
<evidence type="ECO:0000256" key="7">
    <source>
        <dbReference type="ARBA" id="ARBA00022882"/>
    </source>
</evidence>
<evidence type="ECO:0000313" key="15">
    <source>
        <dbReference type="Proteomes" id="UP000279833"/>
    </source>
</evidence>
<protein>
    <submittedName>
        <fullName evidence="16">Ion_trans domain-containing protein</fullName>
    </submittedName>
</protein>
<evidence type="ECO:0000256" key="5">
    <source>
        <dbReference type="ARBA" id="ARBA00022692"/>
    </source>
</evidence>
<keyword evidence="11" id="KW-0407">Ion channel</keyword>
<keyword evidence="3" id="KW-0109">Calcium transport</keyword>
<evidence type="ECO:0000256" key="1">
    <source>
        <dbReference type="ARBA" id="ARBA00004141"/>
    </source>
</evidence>
<gene>
    <name evidence="14" type="ORF">SCUD_LOCUS6034</name>
</gene>
<keyword evidence="8 12" id="KW-1133">Transmembrane helix</keyword>
<dbReference type="SUPFAM" id="SSF81324">
    <property type="entry name" value="Voltage-gated potassium channels"/>
    <property type="match status" value="1"/>
</dbReference>
<comment type="subcellular location">
    <subcellularLocation>
        <location evidence="1">Membrane</location>
        <topology evidence="1">Multi-pass membrane protein</topology>
    </subcellularLocation>
</comment>
<feature type="domain" description="Ion transport" evidence="13">
    <location>
        <begin position="2"/>
        <end position="52"/>
    </location>
</feature>
<dbReference type="Gene3D" id="1.20.120.350">
    <property type="entry name" value="Voltage-gated potassium channels. Chain C"/>
    <property type="match status" value="1"/>
</dbReference>
<keyword evidence="10 12" id="KW-0472">Membrane</keyword>
<dbReference type="GO" id="GO:0098703">
    <property type="term" value="P:calcium ion import across plasma membrane"/>
    <property type="evidence" value="ECO:0007669"/>
    <property type="project" value="TreeGrafter"/>
</dbReference>
<feature type="transmembrane region" description="Helical" evidence="12">
    <location>
        <begin position="34"/>
        <end position="52"/>
    </location>
</feature>
<dbReference type="InterPro" id="IPR005821">
    <property type="entry name" value="Ion_trans_dom"/>
</dbReference>
<dbReference type="GO" id="GO:0005891">
    <property type="term" value="C:voltage-gated calcium channel complex"/>
    <property type="evidence" value="ECO:0007669"/>
    <property type="project" value="TreeGrafter"/>
</dbReference>
<dbReference type="WBParaSite" id="SCUD_0000603401-mRNA-1">
    <property type="protein sequence ID" value="SCUD_0000603401-mRNA-1"/>
    <property type="gene ID" value="SCUD_0000603401"/>
</dbReference>
<dbReference type="PANTHER" id="PTHR45628">
    <property type="entry name" value="VOLTAGE-DEPENDENT CALCIUM CHANNEL TYPE A SUBUNIT ALPHA-1"/>
    <property type="match status" value="1"/>
</dbReference>
<reference evidence="16" key="1">
    <citation type="submission" date="2016-06" db="UniProtKB">
        <authorList>
            <consortium name="WormBaseParasite"/>
        </authorList>
    </citation>
    <scope>IDENTIFICATION</scope>
</reference>
<evidence type="ECO:0000256" key="12">
    <source>
        <dbReference type="SAM" id="Phobius"/>
    </source>
</evidence>
<evidence type="ECO:0000256" key="2">
    <source>
        <dbReference type="ARBA" id="ARBA00022448"/>
    </source>
</evidence>
<keyword evidence="7" id="KW-0851">Voltage-gated channel</keyword>
<dbReference type="AlphaFoldDB" id="A0A183JTJ4"/>
<keyword evidence="2" id="KW-0813">Transport</keyword>
<sequence length="53" mass="6074">MFDYFFTSVFTVEITLKMISYGFVLHEGAFCRSVFNLLDLIVVCVALVSFVLQ</sequence>
<keyword evidence="4" id="KW-0107">Calcium channel</keyword>
<keyword evidence="5 12" id="KW-0812">Transmembrane</keyword>
<dbReference type="InterPro" id="IPR050599">
    <property type="entry name" value="VDCC_alpha-1_subunit"/>
</dbReference>
<evidence type="ECO:0000256" key="4">
    <source>
        <dbReference type="ARBA" id="ARBA00022673"/>
    </source>
</evidence>
<organism evidence="16">
    <name type="scientific">Schistosoma curassoni</name>
    <dbReference type="NCBI Taxonomy" id="6186"/>
    <lineage>
        <taxon>Eukaryota</taxon>
        <taxon>Metazoa</taxon>
        <taxon>Spiralia</taxon>
        <taxon>Lophotrochozoa</taxon>
        <taxon>Platyhelminthes</taxon>
        <taxon>Trematoda</taxon>
        <taxon>Digenea</taxon>
        <taxon>Strigeidida</taxon>
        <taxon>Schistosomatoidea</taxon>
        <taxon>Schistosomatidae</taxon>
        <taxon>Schistosoma</taxon>
    </lineage>
</organism>
<dbReference type="Pfam" id="PF00520">
    <property type="entry name" value="Ion_trans"/>
    <property type="match status" value="1"/>
</dbReference>
<keyword evidence="15" id="KW-1185">Reference proteome</keyword>
<evidence type="ECO:0000256" key="11">
    <source>
        <dbReference type="ARBA" id="ARBA00023303"/>
    </source>
</evidence>
<dbReference type="InterPro" id="IPR027359">
    <property type="entry name" value="Volt_channel_dom_sf"/>
</dbReference>
<evidence type="ECO:0000313" key="16">
    <source>
        <dbReference type="WBParaSite" id="SCUD_0000603401-mRNA-1"/>
    </source>
</evidence>